<name>A0A2I0CTI1_9PSED</name>
<dbReference type="AlphaFoldDB" id="A0A2I0CTI1"/>
<accession>A0A2I0CTI1</accession>
<evidence type="ECO:0000313" key="2">
    <source>
        <dbReference type="Proteomes" id="UP000242861"/>
    </source>
</evidence>
<protein>
    <submittedName>
        <fullName evidence="1">Uncharacterized protein</fullName>
    </submittedName>
</protein>
<dbReference type="EMBL" id="PIYS01000003">
    <property type="protein sequence ID" value="PKF72677.1"/>
    <property type="molecule type" value="Genomic_DNA"/>
</dbReference>
<sequence>MPKIIVKQAFPFAVDGLHVVTVEEGEQEVSDRCAEVAIEHLKVAELAGEEKPKSKPRTGGKA</sequence>
<dbReference type="RefSeq" id="WP_101192688.1">
    <property type="nucleotide sequence ID" value="NZ_PIYS01000003.1"/>
</dbReference>
<reference evidence="2" key="1">
    <citation type="submission" date="2017-12" db="EMBL/GenBank/DDBJ databases">
        <authorList>
            <person name="Yu X.-Y."/>
        </authorList>
    </citation>
    <scope>NUCLEOTIDE SEQUENCE [LARGE SCALE GENOMIC DNA]</scope>
    <source>
        <strain evidence="2">ZYSR67-Z</strain>
    </source>
</reference>
<organism evidence="1 2">
    <name type="scientific">Pseudomonas fluvialis</name>
    <dbReference type="NCBI Taxonomy" id="1793966"/>
    <lineage>
        <taxon>Bacteria</taxon>
        <taxon>Pseudomonadati</taxon>
        <taxon>Pseudomonadota</taxon>
        <taxon>Gammaproteobacteria</taxon>
        <taxon>Pseudomonadales</taxon>
        <taxon>Pseudomonadaceae</taxon>
        <taxon>Pseudomonas</taxon>
    </lineage>
</organism>
<proteinExistence type="predicted"/>
<dbReference type="Proteomes" id="UP000242861">
    <property type="component" value="Unassembled WGS sequence"/>
</dbReference>
<comment type="caution">
    <text evidence="1">The sequence shown here is derived from an EMBL/GenBank/DDBJ whole genome shotgun (WGS) entry which is preliminary data.</text>
</comment>
<evidence type="ECO:0000313" key="1">
    <source>
        <dbReference type="EMBL" id="PKF72677.1"/>
    </source>
</evidence>
<gene>
    <name evidence="1" type="ORF">CW360_02885</name>
</gene>